<protein>
    <recommendedName>
        <fullName evidence="3">Protein kinase domain-containing protein</fullName>
    </recommendedName>
</protein>
<evidence type="ECO:0000313" key="2">
    <source>
        <dbReference type="Proteomes" id="UP001215712"/>
    </source>
</evidence>
<reference evidence="1" key="2">
    <citation type="submission" date="2023-01" db="EMBL/GenBank/DDBJ databases">
        <authorList>
            <person name="Petersen C."/>
        </authorList>
    </citation>
    <scope>NUCLEOTIDE SEQUENCE</scope>
    <source>
        <strain evidence="1">IBT 17514</strain>
    </source>
</reference>
<evidence type="ECO:0000313" key="1">
    <source>
        <dbReference type="EMBL" id="KAJ5716390.1"/>
    </source>
</evidence>
<name>A0AAD6HH33_9EURO</name>
<proteinExistence type="predicted"/>
<reference evidence="1" key="1">
    <citation type="journal article" date="2023" name="IMA Fungus">
        <title>Comparative genomic study of the Penicillium genus elucidates a diverse pangenome and 15 lateral gene transfer events.</title>
        <authorList>
            <person name="Petersen C."/>
            <person name="Sorensen T."/>
            <person name="Nielsen M.R."/>
            <person name="Sondergaard T.E."/>
            <person name="Sorensen J.L."/>
            <person name="Fitzpatrick D.A."/>
            <person name="Frisvad J.C."/>
            <person name="Nielsen K.L."/>
        </authorList>
    </citation>
    <scope>NUCLEOTIDE SEQUENCE</scope>
    <source>
        <strain evidence="1">IBT 17514</strain>
    </source>
</reference>
<dbReference type="Proteomes" id="UP001215712">
    <property type="component" value="Unassembled WGS sequence"/>
</dbReference>
<dbReference type="InterPro" id="IPR011009">
    <property type="entry name" value="Kinase-like_dom_sf"/>
</dbReference>
<accession>A0AAD6HH33</accession>
<dbReference type="EMBL" id="JAQJAN010000012">
    <property type="protein sequence ID" value="KAJ5716390.1"/>
    <property type="molecule type" value="Genomic_DNA"/>
</dbReference>
<gene>
    <name evidence="1" type="ORF">N7493_008301</name>
</gene>
<dbReference type="SUPFAM" id="SSF56112">
    <property type="entry name" value="Protein kinase-like (PK-like)"/>
    <property type="match status" value="1"/>
</dbReference>
<comment type="caution">
    <text evidence="1">The sequence shown here is derived from an EMBL/GenBank/DDBJ whole genome shotgun (WGS) entry which is preliminary data.</text>
</comment>
<organism evidence="1 2">
    <name type="scientific">Penicillium malachiteum</name>
    <dbReference type="NCBI Taxonomy" id="1324776"/>
    <lineage>
        <taxon>Eukaryota</taxon>
        <taxon>Fungi</taxon>
        <taxon>Dikarya</taxon>
        <taxon>Ascomycota</taxon>
        <taxon>Pezizomycotina</taxon>
        <taxon>Eurotiomycetes</taxon>
        <taxon>Eurotiomycetidae</taxon>
        <taxon>Eurotiales</taxon>
        <taxon>Aspergillaceae</taxon>
        <taxon>Penicillium</taxon>
    </lineage>
</organism>
<keyword evidence="2" id="KW-1185">Reference proteome</keyword>
<sequence>MSFYEPEIPEPPSVDLPKPALPYTSGWKFVATSHIAPAPTPVLRNCCLNDKGDRIERSELDPVDRCLKHPPLPGSLGGDFVELEVIELLKGGDGQHCQVLRVRLGDVKSDLNFKSSISHHISDLPRDTFLVAKIYDPLYFDDEEGYLNPFVTMDQFYSHEANAYMALDKFQGREIPMFYGSFTFNLPVNSESKKERTVRMILGEHIQGITMADATPGSIPQQSRQSIMRSIVDLESRIYENDIFLMDTTPRNILLVSSDSDHPRVIFLDFTHALFGRRTDDPVAVDVNLFLGEYISPLLRWREKSGHITSLLKWVDWDWDSWLDSEFAYTVATIKPGMRERWSYEDEEDFEPSGCCPCLR</sequence>
<evidence type="ECO:0008006" key="3">
    <source>
        <dbReference type="Google" id="ProtNLM"/>
    </source>
</evidence>
<dbReference type="AlphaFoldDB" id="A0AAD6HH33"/>